<keyword evidence="8" id="KW-1185">Reference proteome</keyword>
<sequence length="926" mass="101373">MSAPTKRHAPERDNNVAKRDSRIYSPFRVLGCVSNDIPFAVGTLGSTFYIVTSVGTSLQIYDANNLHLLFVTSTQTPHKITAVAAHFHYVFAGYGNQITVYRRGKPEATLTCPSDATVHKIIVFGEFLVATMSDNSVEVFKGRKAQFTHYTSMNINTIEGQIVDVVHPPTYLNKVVVATTSKLFIFNIKTGKLIYKSAEFAEPISALESAPVLDLVAVGTASGGVYLYNLKKGRTLGPRVVVGESRVVSVSFRTDGSPHLVAGLSDGSLFFYDLAKRMRIHVLTTAHQEAHGGVAKAQFLNGQPVVVSNGGDNTLKEWVFDPTISSNSSVVQPPRHLRSRGGHSAPPIALEFPDQNKTHFLYSASRDRSLWSFSLRKDAQAQEMSQRPPKRTHQQRKAGLTANLREKFPEVVAMVSSEARAGDWDNMVTAHKEESFARTWDTTTKRVGKHQLDTVDAGFATAVGISQCGNFALVGSSKGGIGSYNLQSGILRKKYMLHKQAVTGLAMDGFNRKMVSCGLDGIVGFYDFAGSQYLGKLQLDAPITAMVYQQKSDLIALSLDDLSVVIVDVVAQKVVRILYGHTNRITAMDFSPDGRWVVTCGLDSTLRTWDLPTGSCIDGVRLPTVATCVKFSPLGDVLATTHTSGNGIFLWTNRAQFRPVAVRQVDEDEFATMLLPSAAGDGGVSMVEGALDDATDKDGDLGVYVTKKQVDDLLTLASGPRSKFQTIVHMDTIKQRSKAKQPASKPKSAPFFLQLSGEVVGDRAKVAEQGEAANNGTAGDNENPEFEPASRVLALKGDHSFESKFTKLLRQGHESGSYSEFLDWVVAASPPVIDTEIRSLPSFPPLDEMCWFIEAMIEGLKARRDYDVIEAMMHLFMSVHGDVVYNHPLQLEKYLQRYHDASKAESTRAEELVKYCGGVMSFLETI</sequence>
<dbReference type="Proteomes" id="UP000449547">
    <property type="component" value="Unassembled WGS sequence"/>
</dbReference>
<keyword evidence="2" id="KW-0677">Repeat</keyword>
<dbReference type="GO" id="GO:0006364">
    <property type="term" value="P:rRNA processing"/>
    <property type="evidence" value="ECO:0007669"/>
    <property type="project" value="InterPro"/>
</dbReference>
<feature type="region of interest" description="Disordered" evidence="4">
    <location>
        <begin position="380"/>
        <end position="401"/>
    </location>
</feature>
<evidence type="ECO:0000313" key="7">
    <source>
        <dbReference type="EMBL" id="KAA8901970.1"/>
    </source>
</evidence>
<evidence type="ECO:0000259" key="6">
    <source>
        <dbReference type="Pfam" id="PF25171"/>
    </source>
</evidence>
<dbReference type="InterPro" id="IPR019775">
    <property type="entry name" value="WD40_repeat_CS"/>
</dbReference>
<feature type="domain" description="WDR36/Utp21 N-terminal" evidence="6">
    <location>
        <begin position="50"/>
        <end position="321"/>
    </location>
</feature>
<evidence type="ECO:0000256" key="4">
    <source>
        <dbReference type="SAM" id="MobiDB-lite"/>
    </source>
</evidence>
<evidence type="ECO:0000259" key="5">
    <source>
        <dbReference type="Pfam" id="PF04192"/>
    </source>
</evidence>
<dbReference type="EMBL" id="SWFT01000096">
    <property type="protein sequence ID" value="KAA8901970.1"/>
    <property type="molecule type" value="Genomic_DNA"/>
</dbReference>
<dbReference type="PANTHER" id="PTHR22840:SF12">
    <property type="entry name" value="WD REPEAT-CONTAINING PROTEIN 36"/>
    <property type="match status" value="1"/>
</dbReference>
<dbReference type="SMART" id="SM00320">
    <property type="entry name" value="WD40"/>
    <property type="match status" value="9"/>
</dbReference>
<keyword evidence="1 3" id="KW-0853">WD repeat</keyword>
<dbReference type="InterPro" id="IPR001680">
    <property type="entry name" value="WD40_rpt"/>
</dbReference>
<gene>
    <name evidence="7" type="ORF">DIURU_003021</name>
</gene>
<dbReference type="PROSITE" id="PS00678">
    <property type="entry name" value="WD_REPEATS_1"/>
    <property type="match status" value="1"/>
</dbReference>
<feature type="repeat" description="WD" evidence="3">
    <location>
        <begin position="578"/>
        <end position="619"/>
    </location>
</feature>
<dbReference type="RefSeq" id="XP_034012157.1">
    <property type="nucleotide sequence ID" value="XM_034155738.1"/>
</dbReference>
<dbReference type="GO" id="GO:0034388">
    <property type="term" value="C:Pwp2p-containing subcomplex of 90S preribosome"/>
    <property type="evidence" value="ECO:0007669"/>
    <property type="project" value="TreeGrafter"/>
</dbReference>
<dbReference type="OMA" id="CIYAWRA"/>
<evidence type="ECO:0000256" key="2">
    <source>
        <dbReference type="ARBA" id="ARBA00022737"/>
    </source>
</evidence>
<evidence type="ECO:0000256" key="1">
    <source>
        <dbReference type="ARBA" id="ARBA00022574"/>
    </source>
</evidence>
<dbReference type="VEuPathDB" id="FungiDB:DIURU_003021"/>
<name>A0A642UMV3_DIURU</name>
<dbReference type="PROSITE" id="PS50082">
    <property type="entry name" value="WD_REPEATS_2"/>
    <property type="match status" value="1"/>
</dbReference>
<proteinExistence type="predicted"/>
<reference evidence="7 8" key="1">
    <citation type="submission" date="2019-07" db="EMBL/GenBank/DDBJ databases">
        <title>Genome assembly of two rare yeast pathogens: Diutina rugosa and Trichomonascus ciferrii.</title>
        <authorList>
            <person name="Mixao V."/>
            <person name="Saus E."/>
            <person name="Hansen A."/>
            <person name="Lass-Flor C."/>
            <person name="Gabaldon T."/>
        </authorList>
    </citation>
    <scope>NUCLEOTIDE SEQUENCE [LARGE SCALE GENOMIC DNA]</scope>
    <source>
        <strain evidence="7 8">CBS 613</strain>
    </source>
</reference>
<dbReference type="SUPFAM" id="SSF50978">
    <property type="entry name" value="WD40 repeat-like"/>
    <property type="match status" value="1"/>
</dbReference>
<dbReference type="InterPro" id="IPR015943">
    <property type="entry name" value="WD40/YVTN_repeat-like_dom_sf"/>
</dbReference>
<dbReference type="Pfam" id="PF25168">
    <property type="entry name" value="Beta-prop_WDR36-Utp21_2nd"/>
    <property type="match status" value="1"/>
</dbReference>
<protein>
    <submittedName>
        <fullName evidence="7">Uncharacterized protein</fullName>
    </submittedName>
</protein>
<feature type="region of interest" description="Disordered" evidence="4">
    <location>
        <begin position="329"/>
        <end position="348"/>
    </location>
</feature>
<dbReference type="AlphaFoldDB" id="A0A642UMV3"/>
<comment type="caution">
    <text evidence="7">The sequence shown here is derived from an EMBL/GenBank/DDBJ whole genome shotgun (WGS) entry which is preliminary data.</text>
</comment>
<dbReference type="Gene3D" id="2.130.10.10">
    <property type="entry name" value="YVTN repeat-like/Quinoprotein amine dehydrogenase"/>
    <property type="match status" value="2"/>
</dbReference>
<feature type="domain" description="WDR36/Utp21 C-terminal" evidence="5">
    <location>
        <begin position="710"/>
        <end position="923"/>
    </location>
</feature>
<dbReference type="InterPro" id="IPR059157">
    <property type="entry name" value="WDR36-Utp21_N"/>
</dbReference>
<dbReference type="PANTHER" id="PTHR22840">
    <property type="entry name" value="WD REPEAT-CONTAINING PROTEIN 36"/>
    <property type="match status" value="1"/>
</dbReference>
<dbReference type="SUPFAM" id="SSF50998">
    <property type="entry name" value="Quinoprotein alcohol dehydrogenase-like"/>
    <property type="match status" value="1"/>
</dbReference>
<dbReference type="PROSITE" id="PS50294">
    <property type="entry name" value="WD_REPEATS_REGION"/>
    <property type="match status" value="1"/>
</dbReference>
<evidence type="ECO:0000256" key="3">
    <source>
        <dbReference type="PROSITE-ProRule" id="PRU00221"/>
    </source>
</evidence>
<dbReference type="GO" id="GO:0032040">
    <property type="term" value="C:small-subunit processome"/>
    <property type="evidence" value="ECO:0007669"/>
    <property type="project" value="InterPro"/>
</dbReference>
<dbReference type="InterPro" id="IPR011047">
    <property type="entry name" value="Quinoprotein_ADH-like_sf"/>
</dbReference>
<dbReference type="GeneID" id="54781672"/>
<dbReference type="Pfam" id="PF25171">
    <property type="entry name" value="Beta-prop_WDR36-Utp21_1st"/>
    <property type="match status" value="1"/>
</dbReference>
<dbReference type="Pfam" id="PF04192">
    <property type="entry name" value="Utp21"/>
    <property type="match status" value="1"/>
</dbReference>
<dbReference type="OrthoDB" id="10250769at2759"/>
<dbReference type="InterPro" id="IPR007319">
    <property type="entry name" value="WDR36/Utp21_C"/>
</dbReference>
<accession>A0A642UMV3</accession>
<organism evidence="7 8">
    <name type="scientific">Diutina rugosa</name>
    <name type="common">Yeast</name>
    <name type="synonym">Candida rugosa</name>
    <dbReference type="NCBI Taxonomy" id="5481"/>
    <lineage>
        <taxon>Eukaryota</taxon>
        <taxon>Fungi</taxon>
        <taxon>Dikarya</taxon>
        <taxon>Ascomycota</taxon>
        <taxon>Saccharomycotina</taxon>
        <taxon>Pichiomycetes</taxon>
        <taxon>Debaryomycetaceae</taxon>
        <taxon>Diutina</taxon>
    </lineage>
</organism>
<evidence type="ECO:0000313" key="8">
    <source>
        <dbReference type="Proteomes" id="UP000449547"/>
    </source>
</evidence>
<dbReference type="InterPro" id="IPR036322">
    <property type="entry name" value="WD40_repeat_dom_sf"/>
</dbReference>